<feature type="compositionally biased region" description="Polar residues" evidence="1">
    <location>
        <begin position="285"/>
        <end position="294"/>
    </location>
</feature>
<sequence>MASTRPAIGRRCGNIRFTMPISAARRYCYKPSTTRNAGIFTYTSDHSFIIDRDGCFHSQGLDAQTSGQPPAVAMEARDIFLYVASDDIFGDKCADMASLKFCKSFLEGVATPPPTDTELIPENGKPATQYPLVCLGHAILHSHSHTCESSHHQLFHRPDFFNEVKYSTSSPSSDQLAMATSTTLVDRFREELEQICRLEPHTLNPVTPWLLHSQLVFRVPPEEMGTLCDSFRLCTSVGPHSWPLGRREWSARTHGPGDLAEHTRWPIRRLSRYVSGQQRPKAIGQATSAPQTQRFDGDRTQCRSSDSLSDTGL</sequence>
<reference evidence="2 3" key="1">
    <citation type="journal article" date="2012" name="PLoS Pathog.">
        <title>Diverse lifestyles and strategies of plant pathogenesis encoded in the genomes of eighteen Dothideomycetes fungi.</title>
        <authorList>
            <person name="Ohm R.A."/>
            <person name="Feau N."/>
            <person name="Henrissat B."/>
            <person name="Schoch C.L."/>
            <person name="Horwitz B.A."/>
            <person name="Barry K.W."/>
            <person name="Condon B.J."/>
            <person name="Copeland A.C."/>
            <person name="Dhillon B."/>
            <person name="Glaser F."/>
            <person name="Hesse C.N."/>
            <person name="Kosti I."/>
            <person name="LaButti K."/>
            <person name="Lindquist E.A."/>
            <person name="Lucas S."/>
            <person name="Salamov A.A."/>
            <person name="Bradshaw R.E."/>
            <person name="Ciuffetti L."/>
            <person name="Hamelin R.C."/>
            <person name="Kema G.H.J."/>
            <person name="Lawrence C."/>
            <person name="Scott J.A."/>
            <person name="Spatafora J.W."/>
            <person name="Turgeon B.G."/>
            <person name="de Wit P.J.G.M."/>
            <person name="Zhong S."/>
            <person name="Goodwin S.B."/>
            <person name="Grigoriev I.V."/>
        </authorList>
    </citation>
    <scope>NUCLEOTIDE SEQUENCE [LARGE SCALE GENOMIC DNA]</scope>
    <source>
        <strain evidence="2 3">CIRAD86</strain>
    </source>
</reference>
<dbReference type="RefSeq" id="XP_007927516.1">
    <property type="nucleotide sequence ID" value="XM_007929325.1"/>
</dbReference>
<feature type="region of interest" description="Disordered" evidence="1">
    <location>
        <begin position="276"/>
        <end position="313"/>
    </location>
</feature>
<keyword evidence="3" id="KW-1185">Reference proteome</keyword>
<dbReference type="EMBL" id="KB446559">
    <property type="protein sequence ID" value="EME82061.1"/>
    <property type="molecule type" value="Genomic_DNA"/>
</dbReference>
<dbReference type="GeneID" id="19333408"/>
<evidence type="ECO:0000313" key="2">
    <source>
        <dbReference type="EMBL" id="EME82061.1"/>
    </source>
</evidence>
<organism evidence="2 3">
    <name type="scientific">Pseudocercospora fijiensis (strain CIRAD86)</name>
    <name type="common">Black leaf streak disease fungus</name>
    <name type="synonym">Mycosphaerella fijiensis</name>
    <dbReference type="NCBI Taxonomy" id="383855"/>
    <lineage>
        <taxon>Eukaryota</taxon>
        <taxon>Fungi</taxon>
        <taxon>Dikarya</taxon>
        <taxon>Ascomycota</taxon>
        <taxon>Pezizomycotina</taxon>
        <taxon>Dothideomycetes</taxon>
        <taxon>Dothideomycetidae</taxon>
        <taxon>Mycosphaerellales</taxon>
        <taxon>Mycosphaerellaceae</taxon>
        <taxon>Pseudocercospora</taxon>
    </lineage>
</organism>
<dbReference type="AlphaFoldDB" id="M3ABW5"/>
<dbReference type="Proteomes" id="UP000016932">
    <property type="component" value="Unassembled WGS sequence"/>
</dbReference>
<feature type="compositionally biased region" description="Polar residues" evidence="1">
    <location>
        <begin position="302"/>
        <end position="313"/>
    </location>
</feature>
<evidence type="ECO:0000256" key="1">
    <source>
        <dbReference type="SAM" id="MobiDB-lite"/>
    </source>
</evidence>
<gene>
    <name evidence="2" type="ORF">MYCFIDRAFT_175609</name>
</gene>
<dbReference type="HOGENOM" id="CLU_888832_0_0_1"/>
<protein>
    <submittedName>
        <fullName evidence="2">Uncharacterized protein</fullName>
    </submittedName>
</protein>
<dbReference type="VEuPathDB" id="FungiDB:MYCFIDRAFT_175609"/>
<accession>M3ABW5</accession>
<dbReference type="KEGG" id="pfj:MYCFIDRAFT_175609"/>
<name>M3ABW5_PSEFD</name>
<proteinExistence type="predicted"/>
<evidence type="ECO:0000313" key="3">
    <source>
        <dbReference type="Proteomes" id="UP000016932"/>
    </source>
</evidence>